<dbReference type="OrthoDB" id="6118195at2"/>
<gene>
    <name evidence="3" type="ORF">EDC56_0975</name>
</gene>
<keyword evidence="1" id="KW-0812">Transmembrane</keyword>
<feature type="transmembrane region" description="Helical" evidence="1">
    <location>
        <begin position="34"/>
        <end position="63"/>
    </location>
</feature>
<dbReference type="Pfam" id="PF14317">
    <property type="entry name" value="YcxB"/>
    <property type="match status" value="1"/>
</dbReference>
<sequence>MDYQASFVLDKAHFTECFEESNAGVSQKNNYLKAALFLLVAVVMMMIGVDGYVVAIVLSLAALEAASVYYRRGWWVARQMLGRSAGSTVSLTVDDNGVHIHSSHVEQSVAWSELQRVLETNRGVLLEQKDGVKHYLSKAALTTEVVTFMQQQIASDA</sequence>
<proteinExistence type="predicted"/>
<dbReference type="RefSeq" id="WP_123711351.1">
    <property type="nucleotide sequence ID" value="NZ_RKHR01000003.1"/>
</dbReference>
<dbReference type="EMBL" id="RKHR01000003">
    <property type="protein sequence ID" value="ROS05445.1"/>
    <property type="molecule type" value="Genomic_DNA"/>
</dbReference>
<keyword evidence="4" id="KW-1185">Reference proteome</keyword>
<evidence type="ECO:0000259" key="2">
    <source>
        <dbReference type="Pfam" id="PF14317"/>
    </source>
</evidence>
<feature type="domain" description="YcxB-like C-terminal" evidence="2">
    <location>
        <begin position="93"/>
        <end position="145"/>
    </location>
</feature>
<name>A0A3N2E1J8_9GAMM</name>
<dbReference type="AlphaFoldDB" id="A0A3N2E1J8"/>
<evidence type="ECO:0000313" key="4">
    <source>
        <dbReference type="Proteomes" id="UP000275394"/>
    </source>
</evidence>
<accession>A0A3N2E1J8</accession>
<reference evidence="3 4" key="1">
    <citation type="submission" date="2018-11" db="EMBL/GenBank/DDBJ databases">
        <title>Genomic Encyclopedia of Type Strains, Phase IV (KMG-IV): sequencing the most valuable type-strain genomes for metagenomic binning, comparative biology and taxonomic classification.</title>
        <authorList>
            <person name="Goeker M."/>
        </authorList>
    </citation>
    <scope>NUCLEOTIDE SEQUENCE [LARGE SCALE GENOMIC DNA]</scope>
    <source>
        <strain evidence="3 4">DSM 100316</strain>
    </source>
</reference>
<dbReference type="Proteomes" id="UP000275394">
    <property type="component" value="Unassembled WGS sequence"/>
</dbReference>
<dbReference type="InterPro" id="IPR025588">
    <property type="entry name" value="YcxB-like_C"/>
</dbReference>
<evidence type="ECO:0000313" key="3">
    <source>
        <dbReference type="EMBL" id="ROS05445.1"/>
    </source>
</evidence>
<organism evidence="3 4">
    <name type="scientific">Sinobacterium caligoides</name>
    <dbReference type="NCBI Taxonomy" id="933926"/>
    <lineage>
        <taxon>Bacteria</taxon>
        <taxon>Pseudomonadati</taxon>
        <taxon>Pseudomonadota</taxon>
        <taxon>Gammaproteobacteria</taxon>
        <taxon>Cellvibrionales</taxon>
        <taxon>Spongiibacteraceae</taxon>
        <taxon>Sinobacterium</taxon>
    </lineage>
</organism>
<evidence type="ECO:0000256" key="1">
    <source>
        <dbReference type="SAM" id="Phobius"/>
    </source>
</evidence>
<keyword evidence="1" id="KW-1133">Transmembrane helix</keyword>
<comment type="caution">
    <text evidence="3">The sequence shown here is derived from an EMBL/GenBank/DDBJ whole genome shotgun (WGS) entry which is preliminary data.</text>
</comment>
<keyword evidence="1" id="KW-0472">Membrane</keyword>
<protein>
    <submittedName>
        <fullName evidence="3">YcxB-like protein</fullName>
    </submittedName>
</protein>